<dbReference type="Pfam" id="PF01223">
    <property type="entry name" value="Endonuclease_NS"/>
    <property type="match status" value="1"/>
</dbReference>
<dbReference type="InterPro" id="IPR020821">
    <property type="entry name" value="ENPP1-3/EXOG-like_nuc-like"/>
</dbReference>
<dbReference type="PANTHER" id="PTHR13966">
    <property type="entry name" value="ENDONUCLEASE RELATED"/>
    <property type="match status" value="1"/>
</dbReference>
<proteinExistence type="predicted"/>
<dbReference type="RefSeq" id="WP_192957865.1">
    <property type="nucleotide sequence ID" value="NZ_LR721753.1"/>
</dbReference>
<dbReference type="AlphaFoldDB" id="A0A5Q4ZYN3"/>
<feature type="signal peptide" evidence="3">
    <location>
        <begin position="1"/>
        <end position="30"/>
    </location>
</feature>
<feature type="domain" description="ENPP1-3/EXOG-like endonuclease/phosphodiesterase" evidence="4">
    <location>
        <begin position="38"/>
        <end position="239"/>
    </location>
</feature>
<evidence type="ECO:0000256" key="1">
    <source>
        <dbReference type="PIRSR" id="PIRSR640255-1"/>
    </source>
</evidence>
<dbReference type="GO" id="GO:0004519">
    <property type="term" value="F:endonuclease activity"/>
    <property type="evidence" value="ECO:0007669"/>
    <property type="project" value="TreeGrafter"/>
</dbReference>
<dbReference type="Gene3D" id="3.40.570.10">
    <property type="entry name" value="Extracellular Endonuclease, subunit A"/>
    <property type="match status" value="1"/>
</dbReference>
<dbReference type="GO" id="GO:0003676">
    <property type="term" value="F:nucleic acid binding"/>
    <property type="evidence" value="ECO:0007669"/>
    <property type="project" value="InterPro"/>
</dbReference>
<gene>
    <name evidence="6" type="primary">nucA</name>
    <name evidence="6" type="ORF">AW0309160_04471</name>
</gene>
<evidence type="ECO:0000313" key="6">
    <source>
        <dbReference type="EMBL" id="VVV06977.1"/>
    </source>
</evidence>
<geneLocation type="plasmid" evidence="6">
    <name>pAWOD_2</name>
</geneLocation>
<dbReference type="SMART" id="SM00892">
    <property type="entry name" value="Endonuclease_NS"/>
    <property type="match status" value="1"/>
</dbReference>
<dbReference type="EMBL" id="LR721753">
    <property type="protein sequence ID" value="VVV06977.1"/>
    <property type="molecule type" value="Genomic_DNA"/>
</dbReference>
<reference evidence="6" key="1">
    <citation type="submission" date="2019-09" db="EMBL/GenBank/DDBJ databases">
        <authorList>
            <person name="Hjerde E."/>
        </authorList>
    </citation>
    <scope>NUCLEOTIDE SEQUENCE [LARGE SCALE GENOMIC DNA]</scope>
    <source>
        <strain evidence="6">06/09/160</strain>
        <plasmid evidence="6">pAWOD_2</plasmid>
    </source>
</reference>
<keyword evidence="3" id="KW-0732">Signal</keyword>
<feature type="active site" description="Proton acceptor" evidence="1">
    <location>
        <position position="103"/>
    </location>
</feature>
<evidence type="ECO:0000259" key="4">
    <source>
        <dbReference type="SMART" id="SM00477"/>
    </source>
</evidence>
<accession>A0A5Q4ZYN3</accession>
<evidence type="ECO:0000256" key="2">
    <source>
        <dbReference type="PIRSR" id="PIRSR640255-2"/>
    </source>
</evidence>
<dbReference type="InterPro" id="IPR001604">
    <property type="entry name" value="Endo_G_ENPP1-like_dom"/>
</dbReference>
<dbReference type="GO" id="GO:0046872">
    <property type="term" value="F:metal ion binding"/>
    <property type="evidence" value="ECO:0007669"/>
    <property type="project" value="UniProtKB-KW"/>
</dbReference>
<dbReference type="InterPro" id="IPR040255">
    <property type="entry name" value="Non-specific_endonuclease"/>
</dbReference>
<dbReference type="InterPro" id="IPR044929">
    <property type="entry name" value="DNA/RNA_non-sp_Endonuclease_sf"/>
</dbReference>
<keyword evidence="6" id="KW-0614">Plasmid</keyword>
<dbReference type="InterPro" id="IPR044925">
    <property type="entry name" value="His-Me_finger_sf"/>
</dbReference>
<evidence type="ECO:0000256" key="3">
    <source>
        <dbReference type="SAM" id="SignalP"/>
    </source>
</evidence>
<name>A0A5Q4ZYN3_9GAMM</name>
<keyword evidence="2" id="KW-0479">Metal-binding</keyword>
<evidence type="ECO:0000259" key="5">
    <source>
        <dbReference type="SMART" id="SM00892"/>
    </source>
</evidence>
<protein>
    <submittedName>
        <fullName evidence="6">Nuclease</fullName>
    </submittedName>
</protein>
<feature type="binding site" evidence="2">
    <location>
        <position position="134"/>
    </location>
    <ligand>
        <name>Mg(2+)</name>
        <dbReference type="ChEBI" id="CHEBI:18420"/>
        <note>catalytic</note>
    </ligand>
</feature>
<dbReference type="SMART" id="SM00477">
    <property type="entry name" value="NUC"/>
    <property type="match status" value="1"/>
</dbReference>
<dbReference type="SUPFAM" id="SSF54060">
    <property type="entry name" value="His-Me finger endonucleases"/>
    <property type="match status" value="1"/>
</dbReference>
<feature type="chain" id="PRO_5024276121" evidence="3">
    <location>
        <begin position="31"/>
        <end position="251"/>
    </location>
</feature>
<dbReference type="PANTHER" id="PTHR13966:SF5">
    <property type="entry name" value="ENDONUCLEASE G, MITOCHONDRIAL"/>
    <property type="match status" value="1"/>
</dbReference>
<feature type="domain" description="DNA/RNA non-specific endonuclease/pyrophosphatase/phosphodiesterase" evidence="5">
    <location>
        <begin position="37"/>
        <end position="240"/>
    </location>
</feature>
<sequence>MLIPFKKKIIATACFASLTLASILPLSVHAAPIYQIAYKNFDIWINCETKSAIQWKYVAVKDIANYDRYNRFFRDPNLPSKCQQTSVSTYKTKKDDVKYDRGHLVPANSQDSSDLAIKQSNIMTNVLPQAAQMNRGSWLVTEQYVECRRDKSDVTVIGGVFTGETPENGDFMISHGIKAPEAFWKVAYYGNEVIAWWIPNSPTATANQIDNYIVTTAEIEQRIGQKIDVPIFLKNKKPLKTNARVSGCNLS</sequence>
<organism evidence="6">
    <name type="scientific">Aliivibrio wodanis</name>
    <dbReference type="NCBI Taxonomy" id="80852"/>
    <lineage>
        <taxon>Bacteria</taxon>
        <taxon>Pseudomonadati</taxon>
        <taxon>Pseudomonadota</taxon>
        <taxon>Gammaproteobacteria</taxon>
        <taxon>Vibrionales</taxon>
        <taxon>Vibrionaceae</taxon>
        <taxon>Aliivibrio</taxon>
    </lineage>
</organism>
<dbReference type="GO" id="GO:0016787">
    <property type="term" value="F:hydrolase activity"/>
    <property type="evidence" value="ECO:0007669"/>
    <property type="project" value="InterPro"/>
</dbReference>